<accession>Q2Y869</accession>
<gene>
    <name evidence="1" type="ordered locus">Nmul_A1755</name>
</gene>
<proteinExistence type="predicted"/>
<evidence type="ECO:0000313" key="2">
    <source>
        <dbReference type="Proteomes" id="UP000002718"/>
    </source>
</evidence>
<dbReference type="EMBL" id="CP000103">
    <property type="protein sequence ID" value="ABB75052.1"/>
    <property type="molecule type" value="Genomic_DNA"/>
</dbReference>
<dbReference type="HOGENOM" id="CLU_2302930_0_0_4"/>
<reference evidence="2" key="1">
    <citation type="submission" date="2005-08" db="EMBL/GenBank/DDBJ databases">
        <title>Complete sequence of chromosome 1 of Nitrosospira multiformis ATCC 25196.</title>
        <authorList>
            <person name="Copeland A."/>
            <person name="Lucas S."/>
            <person name="Lapidus A."/>
            <person name="Barry K."/>
            <person name="Detter J.C."/>
            <person name="Glavina T."/>
            <person name="Hammon N."/>
            <person name="Israni S."/>
            <person name="Pitluck S."/>
            <person name="Chain P."/>
            <person name="Malfatti S."/>
            <person name="Shin M."/>
            <person name="Vergez L."/>
            <person name="Schmutz J."/>
            <person name="Larimer F."/>
            <person name="Land M."/>
            <person name="Hauser L."/>
            <person name="Kyrpides N."/>
            <person name="Lykidis A."/>
            <person name="Richardson P."/>
        </authorList>
    </citation>
    <scope>NUCLEOTIDE SEQUENCE [LARGE SCALE GENOMIC DNA]</scope>
    <source>
        <strain evidence="2">ATCC 25196 / NCIMB 11849 / C 71</strain>
    </source>
</reference>
<dbReference type="KEGG" id="nmu:Nmul_A1755"/>
<protein>
    <submittedName>
        <fullName evidence="1">Uncharacterized protein</fullName>
    </submittedName>
</protein>
<sequence>MSNPRRVEQCLPKEGVTRSGFTGAMNIRFLYRSINFPESRRQRLGASAEGGTVPSKGRCDPERVYWRHEYQVSVPLNQFSGIPQAAIGRQRGGWNSAFQRKV</sequence>
<evidence type="ECO:0000313" key="1">
    <source>
        <dbReference type="EMBL" id="ABB75052.1"/>
    </source>
</evidence>
<keyword evidence="2" id="KW-1185">Reference proteome</keyword>
<dbReference type="STRING" id="323848.Nmul_A1755"/>
<reference evidence="1 2" key="2">
    <citation type="journal article" date="2008" name="Appl. Environ. Microbiol.">
        <title>Complete genome sequence of Nitrosospira multiformis, an ammonia-oxidizing bacterium from the soil environment.</title>
        <authorList>
            <person name="Norton J.M."/>
            <person name="Klotz M.G."/>
            <person name="Stein L.Y."/>
            <person name="Arp D.J."/>
            <person name="Bottomley P.J."/>
            <person name="Chain P.S."/>
            <person name="Hauser L.J."/>
            <person name="Land M.L."/>
            <person name="Larimer F.W."/>
            <person name="Shin M.W."/>
            <person name="Starkenburg S.R."/>
        </authorList>
    </citation>
    <scope>NUCLEOTIDE SEQUENCE [LARGE SCALE GENOMIC DNA]</scope>
    <source>
        <strain evidence="2">ATCC 25196 / NCIMB 11849 / C 71</strain>
    </source>
</reference>
<dbReference type="AlphaFoldDB" id="Q2Y869"/>
<organism evidence="1 2">
    <name type="scientific">Nitrosospira multiformis (strain ATCC 25196 / NCIMB 11849 / C 71)</name>
    <dbReference type="NCBI Taxonomy" id="323848"/>
    <lineage>
        <taxon>Bacteria</taxon>
        <taxon>Pseudomonadati</taxon>
        <taxon>Pseudomonadota</taxon>
        <taxon>Betaproteobacteria</taxon>
        <taxon>Nitrosomonadales</taxon>
        <taxon>Nitrosomonadaceae</taxon>
        <taxon>Nitrosospira</taxon>
    </lineage>
</organism>
<name>Q2Y869_NITMU</name>
<dbReference type="RefSeq" id="WP_011381072.1">
    <property type="nucleotide sequence ID" value="NC_007614.1"/>
</dbReference>
<dbReference type="Proteomes" id="UP000002718">
    <property type="component" value="Chromosome"/>
</dbReference>